<feature type="binding site" evidence="4">
    <location>
        <position position="91"/>
    </location>
    <ligand>
        <name>Zn(2+)</name>
        <dbReference type="ChEBI" id="CHEBI:29105"/>
    </ligand>
</feature>
<accession>A0A0C9W3I1</accession>
<comment type="catalytic activity">
    <reaction evidence="5">
        <text>hydrogencarbonate + H(+) = CO2 + H2O</text>
        <dbReference type="Rhea" id="RHEA:10748"/>
        <dbReference type="ChEBI" id="CHEBI:15377"/>
        <dbReference type="ChEBI" id="CHEBI:15378"/>
        <dbReference type="ChEBI" id="CHEBI:16526"/>
        <dbReference type="ChEBI" id="CHEBI:17544"/>
        <dbReference type="EC" id="4.2.1.1"/>
    </reaction>
</comment>
<dbReference type="Gene3D" id="3.40.1050.10">
    <property type="entry name" value="Carbonic anhydrase"/>
    <property type="match status" value="1"/>
</dbReference>
<feature type="binding site" evidence="4">
    <location>
        <position position="39"/>
    </location>
    <ligand>
        <name>Zn(2+)</name>
        <dbReference type="ChEBI" id="CHEBI:29105"/>
    </ligand>
</feature>
<dbReference type="PANTHER" id="PTHR43175">
    <property type="entry name" value="CARBONIC ANHYDRASE"/>
    <property type="match status" value="1"/>
</dbReference>
<dbReference type="SUPFAM" id="SSF53056">
    <property type="entry name" value="beta-carbonic anhydrase, cab"/>
    <property type="match status" value="1"/>
</dbReference>
<keyword evidence="5" id="KW-0456">Lyase</keyword>
<comment type="function">
    <text evidence="5">Reversible hydration of carbon dioxide.</text>
</comment>
<keyword evidence="7" id="KW-1185">Reference proteome</keyword>
<feature type="binding site" evidence="4">
    <location>
        <position position="41"/>
    </location>
    <ligand>
        <name>Zn(2+)</name>
        <dbReference type="ChEBI" id="CHEBI:29105"/>
    </ligand>
</feature>
<feature type="binding site" evidence="4">
    <location>
        <position position="94"/>
    </location>
    <ligand>
        <name>Zn(2+)</name>
        <dbReference type="ChEBI" id="CHEBI:29105"/>
    </ligand>
</feature>
<proteinExistence type="inferred from homology"/>
<dbReference type="GO" id="GO:0004089">
    <property type="term" value="F:carbonate dehydratase activity"/>
    <property type="evidence" value="ECO:0007669"/>
    <property type="project" value="UniProtKB-UniRule"/>
</dbReference>
<dbReference type="AlphaFoldDB" id="A0A0C9W3I1"/>
<dbReference type="OrthoDB" id="10248475at2759"/>
<dbReference type="Pfam" id="PF00484">
    <property type="entry name" value="Pro_CA"/>
    <property type="match status" value="1"/>
</dbReference>
<reference evidence="6 7" key="1">
    <citation type="submission" date="2014-06" db="EMBL/GenBank/DDBJ databases">
        <title>Evolutionary Origins and Diversification of the Mycorrhizal Mutualists.</title>
        <authorList>
            <consortium name="DOE Joint Genome Institute"/>
            <consortium name="Mycorrhizal Genomics Consortium"/>
            <person name="Kohler A."/>
            <person name="Kuo A."/>
            <person name="Nagy L.G."/>
            <person name="Floudas D."/>
            <person name="Copeland A."/>
            <person name="Barry K.W."/>
            <person name="Cichocki N."/>
            <person name="Veneault-Fourrey C."/>
            <person name="LaButti K."/>
            <person name="Lindquist E.A."/>
            <person name="Lipzen A."/>
            <person name="Lundell T."/>
            <person name="Morin E."/>
            <person name="Murat C."/>
            <person name="Riley R."/>
            <person name="Ohm R."/>
            <person name="Sun H."/>
            <person name="Tunlid A."/>
            <person name="Henrissat B."/>
            <person name="Grigoriev I.V."/>
            <person name="Hibbett D.S."/>
            <person name="Martin F."/>
        </authorList>
    </citation>
    <scope>NUCLEOTIDE SEQUENCE [LARGE SCALE GENOMIC DNA]</scope>
    <source>
        <strain evidence="6 7">SS14</strain>
    </source>
</reference>
<dbReference type="InterPro" id="IPR036874">
    <property type="entry name" value="Carbonic_anhydrase_sf"/>
</dbReference>
<dbReference type="CDD" id="cd03379">
    <property type="entry name" value="beta_CA_cladeD"/>
    <property type="match status" value="1"/>
</dbReference>
<dbReference type="SMART" id="SM00947">
    <property type="entry name" value="Pro_CA"/>
    <property type="match status" value="1"/>
</dbReference>
<evidence type="ECO:0000256" key="1">
    <source>
        <dbReference type="ARBA" id="ARBA00006217"/>
    </source>
</evidence>
<dbReference type="HOGENOM" id="CLU_084253_1_1_1"/>
<dbReference type="GO" id="GO:0008270">
    <property type="term" value="F:zinc ion binding"/>
    <property type="evidence" value="ECO:0007669"/>
    <property type="project" value="UniProtKB-UniRule"/>
</dbReference>
<evidence type="ECO:0000256" key="4">
    <source>
        <dbReference type="PIRSR" id="PIRSR601765-1"/>
    </source>
</evidence>
<dbReference type="InterPro" id="IPR001765">
    <property type="entry name" value="Carbonic_anhydrase"/>
</dbReference>
<dbReference type="EC" id="4.2.1.1" evidence="5"/>
<protein>
    <recommendedName>
        <fullName evidence="5">Carbonic anhydrase</fullName>
        <ecNumber evidence="5">4.2.1.1</ecNumber>
    </recommendedName>
    <alternativeName>
        <fullName evidence="5">Carbonate dehydratase</fullName>
    </alternativeName>
</protein>
<name>A0A0C9W3I1_SPHS4</name>
<gene>
    <name evidence="6" type="ORF">M422DRAFT_207139</name>
</gene>
<keyword evidence="2 4" id="KW-0479">Metal-binding</keyword>
<dbReference type="PANTHER" id="PTHR43175:SF3">
    <property type="entry name" value="CARBON DISULFIDE HYDROLASE"/>
    <property type="match status" value="1"/>
</dbReference>
<dbReference type="EMBL" id="KN837111">
    <property type="protein sequence ID" value="KIJ45761.1"/>
    <property type="molecule type" value="Genomic_DNA"/>
</dbReference>
<evidence type="ECO:0000256" key="3">
    <source>
        <dbReference type="ARBA" id="ARBA00022833"/>
    </source>
</evidence>
<evidence type="ECO:0000256" key="5">
    <source>
        <dbReference type="RuleBase" id="RU003956"/>
    </source>
</evidence>
<evidence type="ECO:0000256" key="2">
    <source>
        <dbReference type="ARBA" id="ARBA00022723"/>
    </source>
</evidence>
<organism evidence="6 7">
    <name type="scientific">Sphaerobolus stellatus (strain SS14)</name>
    <dbReference type="NCBI Taxonomy" id="990650"/>
    <lineage>
        <taxon>Eukaryota</taxon>
        <taxon>Fungi</taxon>
        <taxon>Dikarya</taxon>
        <taxon>Basidiomycota</taxon>
        <taxon>Agaricomycotina</taxon>
        <taxon>Agaricomycetes</taxon>
        <taxon>Phallomycetidae</taxon>
        <taxon>Geastrales</taxon>
        <taxon>Sphaerobolaceae</taxon>
        <taxon>Sphaerobolus</taxon>
    </lineage>
</organism>
<sequence length="169" mass="18703">MSVHKSFAGANDEYVKDFNERKLGGLALPPGKKVVVVTCMDARLDPAASLGIREGDAHVIRNAGGRAPDALRSILISQHLLGTTEIAVFHHTDCGMLTFTTDQLQSILKDKHPEHAKEINEIDFLAFPQLDENVKEDVAFLKNHPLLVDNEHITGWVYEVETGKVRQVV</sequence>
<evidence type="ECO:0000313" key="6">
    <source>
        <dbReference type="EMBL" id="KIJ45761.1"/>
    </source>
</evidence>
<comment type="cofactor">
    <cofactor evidence="4">
        <name>Zn(2+)</name>
        <dbReference type="ChEBI" id="CHEBI:29105"/>
    </cofactor>
    <text evidence="4">Binds 1 zinc ion per subunit.</text>
</comment>
<comment type="similarity">
    <text evidence="1 5">Belongs to the beta-class carbonic anhydrase family.</text>
</comment>
<evidence type="ECO:0000313" key="7">
    <source>
        <dbReference type="Proteomes" id="UP000054279"/>
    </source>
</evidence>
<keyword evidence="3 4" id="KW-0862">Zinc</keyword>
<dbReference type="Proteomes" id="UP000054279">
    <property type="component" value="Unassembled WGS sequence"/>
</dbReference>